<dbReference type="PANTHER" id="PTHR21678">
    <property type="entry name" value="GROWTH INHIBITION AND DIFFERENTIATION RELATED PROTEIN 88"/>
    <property type="match status" value="1"/>
</dbReference>
<dbReference type="Proteomes" id="UP000479000">
    <property type="component" value="Unassembled WGS sequence"/>
</dbReference>
<dbReference type="OrthoDB" id="5418203at2759"/>
<dbReference type="AlphaFoldDB" id="A0A6H5G029"/>
<evidence type="ECO:0000313" key="3">
    <source>
        <dbReference type="Proteomes" id="UP000479000"/>
    </source>
</evidence>
<evidence type="ECO:0000313" key="2">
    <source>
        <dbReference type="EMBL" id="CAA9995329.1"/>
    </source>
</evidence>
<keyword evidence="3" id="KW-1185">Reference proteome</keyword>
<sequence length="241" mass="26255">MLSTTSENVQASSNTQPGIDENSEIPLITGAVERLSMNTQGHKEVHQSSSIGVPVNNERTAPNTYCPPAKAGCDNMSSAEAATKRITPISSYSHNPILSVDNIDDSDWDSLYDDRGDCIIPHVEAQHSRGKSKHQVTAKYKPEEILGLNLPIVKTRPISQGIALSQEKAKNLVLPSALRPKTCTALARRLVSGALGLRVSVTPAERAAERELLKEARGRKHLSHQSTIVSPVFCQWKTPYD</sequence>
<dbReference type="InterPro" id="IPR039884">
    <property type="entry name" value="R3HC1/R3HCL"/>
</dbReference>
<proteinExistence type="predicted"/>
<feature type="region of interest" description="Disordered" evidence="1">
    <location>
        <begin position="1"/>
        <end position="23"/>
    </location>
</feature>
<reference evidence="2 3" key="1">
    <citation type="submission" date="2020-02" db="EMBL/GenBank/DDBJ databases">
        <authorList>
            <person name="Ferguson B K."/>
        </authorList>
    </citation>
    <scope>NUCLEOTIDE SEQUENCE [LARGE SCALE GENOMIC DNA]</scope>
</reference>
<gene>
    <name evidence="2" type="ORF">NTEN_LOCUS2120</name>
</gene>
<dbReference type="PANTHER" id="PTHR21678:SF0">
    <property type="entry name" value="C3H1-TYPE DOMAIN-CONTAINING PROTEIN"/>
    <property type="match status" value="1"/>
</dbReference>
<evidence type="ECO:0000256" key="1">
    <source>
        <dbReference type="SAM" id="MobiDB-lite"/>
    </source>
</evidence>
<dbReference type="EMBL" id="CADCXU010003287">
    <property type="protein sequence ID" value="CAA9995329.1"/>
    <property type="molecule type" value="Genomic_DNA"/>
</dbReference>
<feature type="region of interest" description="Disordered" evidence="1">
    <location>
        <begin position="39"/>
        <end position="63"/>
    </location>
</feature>
<feature type="compositionally biased region" description="Polar residues" evidence="1">
    <location>
        <begin position="47"/>
        <end position="63"/>
    </location>
</feature>
<name>A0A6H5G029_9HEMI</name>
<feature type="compositionally biased region" description="Polar residues" evidence="1">
    <location>
        <begin position="1"/>
        <end position="17"/>
    </location>
</feature>
<organism evidence="2 3">
    <name type="scientific">Nesidiocoris tenuis</name>
    <dbReference type="NCBI Taxonomy" id="355587"/>
    <lineage>
        <taxon>Eukaryota</taxon>
        <taxon>Metazoa</taxon>
        <taxon>Ecdysozoa</taxon>
        <taxon>Arthropoda</taxon>
        <taxon>Hexapoda</taxon>
        <taxon>Insecta</taxon>
        <taxon>Pterygota</taxon>
        <taxon>Neoptera</taxon>
        <taxon>Paraneoptera</taxon>
        <taxon>Hemiptera</taxon>
        <taxon>Heteroptera</taxon>
        <taxon>Panheteroptera</taxon>
        <taxon>Cimicomorpha</taxon>
        <taxon>Miridae</taxon>
        <taxon>Dicyphina</taxon>
        <taxon>Nesidiocoris</taxon>
    </lineage>
</organism>
<accession>A0A6H5G029</accession>
<protein>
    <submittedName>
        <fullName evidence="2">Uncharacterized protein</fullName>
    </submittedName>
</protein>